<dbReference type="Proteomes" id="UP001205311">
    <property type="component" value="Unassembled WGS sequence"/>
</dbReference>
<evidence type="ECO:0000313" key="1">
    <source>
        <dbReference type="EMBL" id="MCP2257621.1"/>
    </source>
</evidence>
<gene>
    <name evidence="1" type="ORF">LX15_001306</name>
</gene>
<keyword evidence="2" id="KW-1185">Reference proteome</keyword>
<proteinExistence type="predicted"/>
<dbReference type="Pfam" id="PF10901">
    <property type="entry name" value="DUF2690"/>
    <property type="match status" value="1"/>
</dbReference>
<evidence type="ECO:0008006" key="3">
    <source>
        <dbReference type="Google" id="ProtNLM"/>
    </source>
</evidence>
<protein>
    <recommendedName>
        <fullName evidence="3">DUF2690 domain-containing protein</fullName>
    </recommendedName>
</protein>
<organism evidence="1 2">
    <name type="scientific">Streptoalloteichus tenebrarius (strain ATCC 17920 / DSM 40477 / JCM 4838 / CBS 697.72 / NBRC 16177 / NCIMB 11028 / NRRL B-12390 / A12253. 1 / ISP 5477)</name>
    <name type="common">Streptomyces tenebrarius</name>
    <dbReference type="NCBI Taxonomy" id="1933"/>
    <lineage>
        <taxon>Bacteria</taxon>
        <taxon>Bacillati</taxon>
        <taxon>Actinomycetota</taxon>
        <taxon>Actinomycetes</taxon>
        <taxon>Pseudonocardiales</taxon>
        <taxon>Pseudonocardiaceae</taxon>
        <taxon>Streptoalloteichus</taxon>
    </lineage>
</organism>
<name>A0ABT1HQ28_STRSD</name>
<dbReference type="RefSeq" id="WP_253668563.1">
    <property type="nucleotide sequence ID" value="NZ_JAMTCP010000004.1"/>
</dbReference>
<sequence>MDPIAAGCNEDAYTVGSVNTPQGFIELRYSPSCRANWARINNARPGEWVWVCVQNAEGQDREFSVPEGYTTAYTDMVNGAPKVRPSGHGGHTDWY</sequence>
<reference evidence="1 2" key="1">
    <citation type="submission" date="2022-06" db="EMBL/GenBank/DDBJ databases">
        <title>Genomic Encyclopedia of Archaeal and Bacterial Type Strains, Phase II (KMG-II): from individual species to whole genera.</title>
        <authorList>
            <person name="Goeker M."/>
        </authorList>
    </citation>
    <scope>NUCLEOTIDE SEQUENCE [LARGE SCALE GENOMIC DNA]</scope>
    <source>
        <strain evidence="1 2">DSM 40477</strain>
    </source>
</reference>
<dbReference type="InterPro" id="IPR021224">
    <property type="entry name" value="DUF2690"/>
</dbReference>
<evidence type="ECO:0000313" key="2">
    <source>
        <dbReference type="Proteomes" id="UP001205311"/>
    </source>
</evidence>
<dbReference type="EMBL" id="JAMTCP010000004">
    <property type="protein sequence ID" value="MCP2257621.1"/>
    <property type="molecule type" value="Genomic_DNA"/>
</dbReference>
<comment type="caution">
    <text evidence="1">The sequence shown here is derived from an EMBL/GenBank/DDBJ whole genome shotgun (WGS) entry which is preliminary data.</text>
</comment>
<accession>A0ABT1HQ28</accession>